<protein>
    <submittedName>
        <fullName evidence="5">Pyruvate dehydrogenase E1 component subunit beta</fullName>
    </submittedName>
</protein>
<dbReference type="KEGG" id="shj:SHELI_v1c10700"/>
<dbReference type="Proteomes" id="UP000094378">
    <property type="component" value="Chromosome"/>
</dbReference>
<dbReference type="InterPro" id="IPR009014">
    <property type="entry name" value="Transketo_C/PFOR_II"/>
</dbReference>
<dbReference type="AlphaFoldDB" id="A0A1B3SM75"/>
<dbReference type="EMBL" id="CP017015">
    <property type="protein sequence ID" value="AOG61017.1"/>
    <property type="molecule type" value="Genomic_DNA"/>
</dbReference>
<dbReference type="SUPFAM" id="SSF52518">
    <property type="entry name" value="Thiamin diphosphate-binding fold (THDP-binding)"/>
    <property type="match status" value="1"/>
</dbReference>
<evidence type="ECO:0000259" key="4">
    <source>
        <dbReference type="SMART" id="SM00861"/>
    </source>
</evidence>
<feature type="domain" description="Transketolase-like pyrimidine-binding" evidence="4">
    <location>
        <begin position="6"/>
        <end position="181"/>
    </location>
</feature>
<evidence type="ECO:0000313" key="5">
    <source>
        <dbReference type="EMBL" id="AOG61017.1"/>
    </source>
</evidence>
<keyword evidence="6" id="KW-1185">Reference proteome</keyword>
<dbReference type="Pfam" id="PF02780">
    <property type="entry name" value="Transketolase_C"/>
    <property type="match status" value="1"/>
</dbReference>
<dbReference type="PANTHER" id="PTHR43257">
    <property type="entry name" value="PYRUVATE DEHYDROGENASE E1 COMPONENT BETA SUBUNIT"/>
    <property type="match status" value="1"/>
</dbReference>
<name>A0A1B3SM75_9MOLU</name>
<proteinExistence type="predicted"/>
<evidence type="ECO:0000313" key="6">
    <source>
        <dbReference type="Proteomes" id="UP000094378"/>
    </source>
</evidence>
<dbReference type="OrthoDB" id="8732661at2"/>
<reference evidence="5 6" key="1">
    <citation type="submission" date="2016-08" db="EMBL/GenBank/DDBJ databases">
        <title>Complete genome sequence of Spiroplasma helicoides TABS-2 (DSM 22551).</title>
        <authorList>
            <person name="Shen W.-Y."/>
            <person name="Lo W.-S."/>
            <person name="Lai Y.-C."/>
            <person name="Kuo C.-H."/>
        </authorList>
    </citation>
    <scope>NUCLEOTIDE SEQUENCE [LARGE SCALE GENOMIC DNA]</scope>
    <source>
        <strain evidence="5 6">TABS-2</strain>
    </source>
</reference>
<accession>A0A1B3SM75</accession>
<sequence length="331" mass="36690">MAGKVLNNVKAVSEALDVAMDKWKEVVVYGEDAGFEGGVFRATEGLQAKYGEERCFDAPISEAMFVGVALGMAMNKMKPVVEIQFEGLGWASLQNILGHMGRMRNRTRGKLPTPVVIRMPMGGGIRALELHSEAMEAIYAHTPGIKVVCPSTPYDTKGLILAAIESPDPVIVFEPTKLYRAFKQEVPDGFYTVPIGEAFKIQEGNDLTVVTYGAQTVDCQKAIEQLESKNPDITIELIDLRTLKPWDKKMVFESVKKTGRLLVVHEAIRSFSISSEIIASVNEECFEYLKAPLSRCTGYDIVIPFDSGEGYHQPNPTKILVKMEELLSYKF</sequence>
<dbReference type="PATRIC" id="fig|216938.3.peg.1089"/>
<dbReference type="CDD" id="cd07036">
    <property type="entry name" value="TPP_PYR_E1-PDHc-beta_like"/>
    <property type="match status" value="1"/>
</dbReference>
<dbReference type="SUPFAM" id="SSF52922">
    <property type="entry name" value="TK C-terminal domain-like"/>
    <property type="match status" value="1"/>
</dbReference>
<keyword evidence="2" id="KW-0560">Oxidoreductase</keyword>
<organism evidence="5 6">
    <name type="scientific">Spiroplasma helicoides</name>
    <dbReference type="NCBI Taxonomy" id="216938"/>
    <lineage>
        <taxon>Bacteria</taxon>
        <taxon>Bacillati</taxon>
        <taxon>Mycoplasmatota</taxon>
        <taxon>Mollicutes</taxon>
        <taxon>Entomoplasmatales</taxon>
        <taxon>Spiroplasmataceae</taxon>
        <taxon>Spiroplasma</taxon>
    </lineage>
</organism>
<dbReference type="FunFam" id="3.40.50.970:FF:000001">
    <property type="entry name" value="Pyruvate dehydrogenase E1 beta subunit"/>
    <property type="match status" value="1"/>
</dbReference>
<evidence type="ECO:0000256" key="3">
    <source>
        <dbReference type="ARBA" id="ARBA00023052"/>
    </source>
</evidence>
<comment type="cofactor">
    <cofactor evidence="1">
        <name>thiamine diphosphate</name>
        <dbReference type="ChEBI" id="CHEBI:58937"/>
    </cofactor>
</comment>
<dbReference type="FunFam" id="3.40.50.920:FF:000001">
    <property type="entry name" value="Pyruvate dehydrogenase E1 beta subunit"/>
    <property type="match status" value="1"/>
</dbReference>
<keyword evidence="3" id="KW-0786">Thiamine pyrophosphate</keyword>
<dbReference type="InterPro" id="IPR005475">
    <property type="entry name" value="Transketolase-like_Pyr-bd"/>
</dbReference>
<dbReference type="InterPro" id="IPR033248">
    <property type="entry name" value="Transketolase_C"/>
</dbReference>
<dbReference type="GO" id="GO:0016491">
    <property type="term" value="F:oxidoreductase activity"/>
    <property type="evidence" value="ECO:0007669"/>
    <property type="project" value="UniProtKB-KW"/>
</dbReference>
<dbReference type="RefSeq" id="WP_069117412.1">
    <property type="nucleotide sequence ID" value="NZ_CP017015.1"/>
</dbReference>
<dbReference type="PANTHER" id="PTHR43257:SF2">
    <property type="entry name" value="PYRUVATE DEHYDROGENASE E1 COMPONENT SUBUNIT BETA"/>
    <property type="match status" value="1"/>
</dbReference>
<dbReference type="SMART" id="SM00861">
    <property type="entry name" value="Transket_pyr"/>
    <property type="match status" value="1"/>
</dbReference>
<dbReference type="InterPro" id="IPR029061">
    <property type="entry name" value="THDP-binding"/>
</dbReference>
<dbReference type="Gene3D" id="3.40.50.970">
    <property type="match status" value="1"/>
</dbReference>
<evidence type="ECO:0000256" key="1">
    <source>
        <dbReference type="ARBA" id="ARBA00001964"/>
    </source>
</evidence>
<dbReference type="Pfam" id="PF02779">
    <property type="entry name" value="Transket_pyr"/>
    <property type="match status" value="1"/>
</dbReference>
<evidence type="ECO:0000256" key="2">
    <source>
        <dbReference type="ARBA" id="ARBA00023002"/>
    </source>
</evidence>
<dbReference type="STRING" id="216938.SHELI_v1c10700"/>
<dbReference type="Gene3D" id="3.40.50.920">
    <property type="match status" value="1"/>
</dbReference>
<gene>
    <name evidence="5" type="primary">pdhB</name>
    <name evidence="5" type="ORF">SHELI_v1c10700</name>
</gene>
<keyword evidence="5" id="KW-0670">Pyruvate</keyword>